<evidence type="ECO:0000256" key="5">
    <source>
        <dbReference type="ARBA" id="ARBA00023163"/>
    </source>
</evidence>
<dbReference type="Pfam" id="PF04542">
    <property type="entry name" value="Sigma70_r2"/>
    <property type="match status" value="1"/>
</dbReference>
<dbReference type="GO" id="GO:0003677">
    <property type="term" value="F:DNA binding"/>
    <property type="evidence" value="ECO:0007669"/>
    <property type="project" value="UniProtKB-KW"/>
</dbReference>
<keyword evidence="3" id="KW-0731">Sigma factor</keyword>
<sequence>MFDIWGEGRQSELQKNLLHMKDLMYRYSLRMTHDPWEAEDLTQDALLKLHLAIEADPERPISKAYLFRIVSNASKDKRKRSKGQAARLDVATPEIAAPDEELETRELLEVLAHRLSPRSMVILLLRDVFDFTARETAAFLSSTEDAVQVALSRARHRLRKLAKQSKAEETPKEAQGQAERWEPYDFDKLVDAFRRRDPKSICRAYAGLARQRVRLSKLFWANGKLAFYITDPDGNGFMVTE</sequence>
<dbReference type="InterPro" id="IPR014284">
    <property type="entry name" value="RNA_pol_sigma-70_dom"/>
</dbReference>
<dbReference type="Pfam" id="PF08281">
    <property type="entry name" value="Sigma70_r4_2"/>
    <property type="match status" value="1"/>
</dbReference>
<evidence type="ECO:0000313" key="8">
    <source>
        <dbReference type="EMBL" id="REE83874.1"/>
    </source>
</evidence>
<dbReference type="Gene3D" id="1.10.1740.10">
    <property type="match status" value="1"/>
</dbReference>
<organism evidence="8 9">
    <name type="scientific">Paenibacillus taihuensis</name>
    <dbReference type="NCBI Taxonomy" id="1156355"/>
    <lineage>
        <taxon>Bacteria</taxon>
        <taxon>Bacillati</taxon>
        <taxon>Bacillota</taxon>
        <taxon>Bacilli</taxon>
        <taxon>Bacillales</taxon>
        <taxon>Paenibacillaceae</taxon>
        <taxon>Paenibacillus</taxon>
    </lineage>
</organism>
<dbReference type="AlphaFoldDB" id="A0A3D9S1X0"/>
<dbReference type="InterPro" id="IPR013325">
    <property type="entry name" value="RNA_pol_sigma_r2"/>
</dbReference>
<dbReference type="InterPro" id="IPR013249">
    <property type="entry name" value="RNA_pol_sigma70_r4_t2"/>
</dbReference>
<evidence type="ECO:0000256" key="3">
    <source>
        <dbReference type="ARBA" id="ARBA00023082"/>
    </source>
</evidence>
<dbReference type="InterPro" id="IPR007627">
    <property type="entry name" value="RNA_pol_sigma70_r2"/>
</dbReference>
<proteinExistence type="inferred from homology"/>
<keyword evidence="2" id="KW-0805">Transcription regulation</keyword>
<evidence type="ECO:0000256" key="1">
    <source>
        <dbReference type="ARBA" id="ARBA00010641"/>
    </source>
</evidence>
<dbReference type="InterPro" id="IPR036388">
    <property type="entry name" value="WH-like_DNA-bd_sf"/>
</dbReference>
<feature type="domain" description="RNA polymerase sigma-70 region 2" evidence="6">
    <location>
        <begin position="21"/>
        <end position="81"/>
    </location>
</feature>
<reference evidence="8 9" key="1">
    <citation type="submission" date="2018-08" db="EMBL/GenBank/DDBJ databases">
        <title>Genomic Encyclopedia of Type Strains, Phase III (KMG-III): the genomes of soil and plant-associated and newly described type strains.</title>
        <authorList>
            <person name="Whitman W."/>
        </authorList>
    </citation>
    <scope>NUCLEOTIDE SEQUENCE [LARGE SCALE GENOMIC DNA]</scope>
    <source>
        <strain evidence="8 9">CGMCC 1.10966</strain>
    </source>
</reference>
<dbReference type="PANTHER" id="PTHR43133:SF8">
    <property type="entry name" value="RNA POLYMERASE SIGMA FACTOR HI_1459-RELATED"/>
    <property type="match status" value="1"/>
</dbReference>
<protein>
    <submittedName>
        <fullName evidence="8">RNA polymerase sigma-70 factor (ECF subfamily)</fullName>
    </submittedName>
</protein>
<evidence type="ECO:0000259" key="6">
    <source>
        <dbReference type="Pfam" id="PF04542"/>
    </source>
</evidence>
<evidence type="ECO:0000256" key="2">
    <source>
        <dbReference type="ARBA" id="ARBA00023015"/>
    </source>
</evidence>
<dbReference type="GO" id="GO:0016987">
    <property type="term" value="F:sigma factor activity"/>
    <property type="evidence" value="ECO:0007669"/>
    <property type="project" value="UniProtKB-KW"/>
</dbReference>
<dbReference type="Gene3D" id="1.10.10.10">
    <property type="entry name" value="Winged helix-like DNA-binding domain superfamily/Winged helix DNA-binding domain"/>
    <property type="match status" value="1"/>
</dbReference>
<dbReference type="SUPFAM" id="SSF88946">
    <property type="entry name" value="Sigma2 domain of RNA polymerase sigma factors"/>
    <property type="match status" value="1"/>
</dbReference>
<accession>A0A3D9S1X0</accession>
<comment type="caution">
    <text evidence="8">The sequence shown here is derived from an EMBL/GenBank/DDBJ whole genome shotgun (WGS) entry which is preliminary data.</text>
</comment>
<dbReference type="Proteomes" id="UP000256304">
    <property type="component" value="Unassembled WGS sequence"/>
</dbReference>
<gene>
    <name evidence="8" type="ORF">A8990_11653</name>
</gene>
<evidence type="ECO:0000313" key="9">
    <source>
        <dbReference type="Proteomes" id="UP000256304"/>
    </source>
</evidence>
<dbReference type="EMBL" id="QTTN01000016">
    <property type="protein sequence ID" value="REE83874.1"/>
    <property type="molecule type" value="Genomic_DNA"/>
</dbReference>
<dbReference type="SUPFAM" id="SSF88659">
    <property type="entry name" value="Sigma3 and sigma4 domains of RNA polymerase sigma factors"/>
    <property type="match status" value="1"/>
</dbReference>
<dbReference type="InterPro" id="IPR013324">
    <property type="entry name" value="RNA_pol_sigma_r3/r4-like"/>
</dbReference>
<name>A0A3D9S1X0_9BACL</name>
<dbReference type="GO" id="GO:0006352">
    <property type="term" value="P:DNA-templated transcription initiation"/>
    <property type="evidence" value="ECO:0007669"/>
    <property type="project" value="InterPro"/>
</dbReference>
<keyword evidence="4" id="KW-0238">DNA-binding</keyword>
<comment type="similarity">
    <text evidence="1">Belongs to the sigma-70 factor family. ECF subfamily.</text>
</comment>
<dbReference type="PANTHER" id="PTHR43133">
    <property type="entry name" value="RNA POLYMERASE ECF-TYPE SIGMA FACTO"/>
    <property type="match status" value="1"/>
</dbReference>
<keyword evidence="5" id="KW-0804">Transcription</keyword>
<evidence type="ECO:0000256" key="4">
    <source>
        <dbReference type="ARBA" id="ARBA00023125"/>
    </source>
</evidence>
<keyword evidence="9" id="KW-1185">Reference proteome</keyword>
<dbReference type="NCBIfam" id="TIGR02937">
    <property type="entry name" value="sigma70-ECF"/>
    <property type="match status" value="1"/>
</dbReference>
<dbReference type="InterPro" id="IPR039425">
    <property type="entry name" value="RNA_pol_sigma-70-like"/>
</dbReference>
<evidence type="ECO:0000259" key="7">
    <source>
        <dbReference type="Pfam" id="PF08281"/>
    </source>
</evidence>
<feature type="domain" description="RNA polymerase sigma factor 70 region 4 type 2" evidence="7">
    <location>
        <begin position="107"/>
        <end position="158"/>
    </location>
</feature>